<evidence type="ECO:0000259" key="2">
    <source>
        <dbReference type="Pfam" id="PF20586"/>
    </source>
</evidence>
<keyword evidence="4" id="KW-1185">Reference proteome</keyword>
<gene>
    <name evidence="3" type="ORF">ACFQEU_01710</name>
</gene>
<name>A0ABD5S711_9EURY</name>
<accession>A0ABD5S711</accession>
<proteinExistence type="predicted"/>
<dbReference type="Proteomes" id="UP001596442">
    <property type="component" value="Unassembled WGS sequence"/>
</dbReference>
<organism evidence="3 4">
    <name type="scientific">Halorubrum tibetense</name>
    <dbReference type="NCBI Taxonomy" id="175631"/>
    <lineage>
        <taxon>Archaea</taxon>
        <taxon>Methanobacteriati</taxon>
        <taxon>Methanobacteriota</taxon>
        <taxon>Stenosarchaea group</taxon>
        <taxon>Halobacteria</taxon>
        <taxon>Halobacteriales</taxon>
        <taxon>Haloferacaceae</taxon>
        <taxon>Halorubrum</taxon>
    </lineage>
</organism>
<evidence type="ECO:0000313" key="3">
    <source>
        <dbReference type="EMBL" id="MFC6752191.1"/>
    </source>
</evidence>
<feature type="domain" description="DUF6788" evidence="2">
    <location>
        <begin position="146"/>
        <end position="180"/>
    </location>
</feature>
<sequence>MTDGILPDPPEGTELARWASDGQRHERANIVTFVHPKQKYSLAVDVDDPVYGYLIRLWTVDEDGRDERIGQTVVDDRDFALQVASEMAAAADELAAVHRKPSLGPDVVYREDVDRGEPDVPEEWDDNDAWEEALENAFEAADIPRSKGTLTTKTIDGRDYYYLQWREGETITSQYVAPVNPR</sequence>
<dbReference type="InterPro" id="IPR046738">
    <property type="entry name" value="DUF6788"/>
</dbReference>
<feature type="region of interest" description="Disordered" evidence="1">
    <location>
        <begin position="1"/>
        <end position="21"/>
    </location>
</feature>
<dbReference type="RefSeq" id="WP_379778597.1">
    <property type="nucleotide sequence ID" value="NZ_JBHSWW010000010.1"/>
</dbReference>
<dbReference type="AlphaFoldDB" id="A0ABD5S711"/>
<dbReference type="Pfam" id="PF20586">
    <property type="entry name" value="DUF6788"/>
    <property type="match status" value="1"/>
</dbReference>
<reference evidence="3 4" key="1">
    <citation type="journal article" date="2019" name="Int. J. Syst. Evol. Microbiol.">
        <title>The Global Catalogue of Microorganisms (GCM) 10K type strain sequencing project: providing services to taxonomists for standard genome sequencing and annotation.</title>
        <authorList>
            <consortium name="The Broad Institute Genomics Platform"/>
            <consortium name="The Broad Institute Genome Sequencing Center for Infectious Disease"/>
            <person name="Wu L."/>
            <person name="Ma J."/>
        </authorList>
    </citation>
    <scope>NUCLEOTIDE SEQUENCE [LARGE SCALE GENOMIC DNA]</scope>
    <source>
        <strain evidence="3 4">CGMCC 1.3239</strain>
    </source>
</reference>
<evidence type="ECO:0000313" key="4">
    <source>
        <dbReference type="Proteomes" id="UP001596442"/>
    </source>
</evidence>
<comment type="caution">
    <text evidence="3">The sequence shown here is derived from an EMBL/GenBank/DDBJ whole genome shotgun (WGS) entry which is preliminary data.</text>
</comment>
<evidence type="ECO:0000256" key="1">
    <source>
        <dbReference type="SAM" id="MobiDB-lite"/>
    </source>
</evidence>
<dbReference type="EMBL" id="JBHSWW010000010">
    <property type="protein sequence ID" value="MFC6752191.1"/>
    <property type="molecule type" value="Genomic_DNA"/>
</dbReference>
<protein>
    <recommendedName>
        <fullName evidence="2">DUF6788 domain-containing protein</fullName>
    </recommendedName>
</protein>